<proteinExistence type="predicted"/>
<evidence type="ECO:0000313" key="1">
    <source>
        <dbReference type="EMBL" id="MFC4428940.1"/>
    </source>
</evidence>
<reference evidence="2" key="1">
    <citation type="journal article" date="2019" name="Int. J. Syst. Evol. Microbiol.">
        <title>The Global Catalogue of Microorganisms (GCM) 10K type strain sequencing project: providing services to taxonomists for standard genome sequencing and annotation.</title>
        <authorList>
            <consortium name="The Broad Institute Genomics Platform"/>
            <consortium name="The Broad Institute Genome Sequencing Center for Infectious Disease"/>
            <person name="Wu L."/>
            <person name="Ma J."/>
        </authorList>
    </citation>
    <scope>NUCLEOTIDE SEQUENCE [LARGE SCALE GENOMIC DNA]</scope>
    <source>
        <strain evidence="2">CGMCC 1.12125</strain>
    </source>
</reference>
<sequence>MERTENGRYIVVRGRRWRAMDPELPEPMAAALRSHLGQARAAVRAASSDAGRRAARDRVQLAKEGLGERSDPWWDMEVEQRLERAADRLKRLTESASHEF</sequence>
<name>A0ABV8XX32_9MICC</name>
<accession>A0ABV8XX32</accession>
<protein>
    <submittedName>
        <fullName evidence="1">Biopolymer transporter Tol</fullName>
    </submittedName>
</protein>
<evidence type="ECO:0000313" key="2">
    <source>
        <dbReference type="Proteomes" id="UP001595965"/>
    </source>
</evidence>
<dbReference type="Proteomes" id="UP001595965">
    <property type="component" value="Unassembled WGS sequence"/>
</dbReference>
<dbReference type="EMBL" id="JBHSEN010000001">
    <property type="protein sequence ID" value="MFC4428940.1"/>
    <property type="molecule type" value="Genomic_DNA"/>
</dbReference>
<keyword evidence="2" id="KW-1185">Reference proteome</keyword>
<comment type="caution">
    <text evidence="1">The sequence shown here is derived from an EMBL/GenBank/DDBJ whole genome shotgun (WGS) entry which is preliminary data.</text>
</comment>
<organism evidence="1 2">
    <name type="scientific">Citricoccus alkalitolerans</name>
    <dbReference type="NCBI Taxonomy" id="246603"/>
    <lineage>
        <taxon>Bacteria</taxon>
        <taxon>Bacillati</taxon>
        <taxon>Actinomycetota</taxon>
        <taxon>Actinomycetes</taxon>
        <taxon>Micrococcales</taxon>
        <taxon>Micrococcaceae</taxon>
        <taxon>Citricoccus</taxon>
    </lineage>
</organism>
<gene>
    <name evidence="1" type="ORF">ACFO0K_04510</name>
</gene>
<dbReference type="RefSeq" id="WP_378108225.1">
    <property type="nucleotide sequence ID" value="NZ_JBHSEN010000001.1"/>
</dbReference>